<reference evidence="1" key="1">
    <citation type="journal article" date="2021" name="PeerJ">
        <title>Extensive microbial diversity within the chicken gut microbiome revealed by metagenomics and culture.</title>
        <authorList>
            <person name="Gilroy R."/>
            <person name="Ravi A."/>
            <person name="Getino M."/>
            <person name="Pursley I."/>
            <person name="Horton D.L."/>
            <person name="Alikhan N.F."/>
            <person name="Baker D."/>
            <person name="Gharbi K."/>
            <person name="Hall N."/>
            <person name="Watson M."/>
            <person name="Adriaenssens E.M."/>
            <person name="Foster-Nyarko E."/>
            <person name="Jarju S."/>
            <person name="Secka A."/>
            <person name="Antonio M."/>
            <person name="Oren A."/>
            <person name="Chaudhuri R.R."/>
            <person name="La Ragione R."/>
            <person name="Hildebrand F."/>
            <person name="Pallen M.J."/>
        </authorList>
    </citation>
    <scope>NUCLEOTIDE SEQUENCE</scope>
    <source>
        <strain evidence="1">B3-3758</strain>
    </source>
</reference>
<organism evidence="1 2">
    <name type="scientific">Candidatus Bacteroides intestinipullorum</name>
    <dbReference type="NCBI Taxonomy" id="2838471"/>
    <lineage>
        <taxon>Bacteria</taxon>
        <taxon>Pseudomonadati</taxon>
        <taxon>Bacteroidota</taxon>
        <taxon>Bacteroidia</taxon>
        <taxon>Bacteroidales</taxon>
        <taxon>Bacteroidaceae</taxon>
        <taxon>Bacteroides</taxon>
    </lineage>
</organism>
<evidence type="ECO:0000313" key="2">
    <source>
        <dbReference type="Proteomes" id="UP000824236"/>
    </source>
</evidence>
<dbReference type="AlphaFoldDB" id="A0A9E2KGW5"/>
<dbReference type="Pfam" id="PF19555">
    <property type="entry name" value="DUF6078"/>
    <property type="match status" value="1"/>
</dbReference>
<dbReference type="InterPro" id="IPR045724">
    <property type="entry name" value="DUF6078"/>
</dbReference>
<accession>A0A9E2KGW5</accession>
<reference evidence="1" key="2">
    <citation type="submission" date="2021-04" db="EMBL/GenBank/DDBJ databases">
        <authorList>
            <person name="Gilroy R."/>
        </authorList>
    </citation>
    <scope>NUCLEOTIDE SEQUENCE</scope>
    <source>
        <strain evidence="1">B3-3758</strain>
    </source>
</reference>
<dbReference type="EMBL" id="JAHLFO010000081">
    <property type="protein sequence ID" value="MBU3814069.1"/>
    <property type="molecule type" value="Genomic_DNA"/>
</dbReference>
<comment type="caution">
    <text evidence="1">The sequence shown here is derived from an EMBL/GenBank/DDBJ whole genome shotgun (WGS) entry which is preliminary data.</text>
</comment>
<evidence type="ECO:0000313" key="1">
    <source>
        <dbReference type="EMBL" id="MBU3814069.1"/>
    </source>
</evidence>
<sequence length="147" mass="17063">MTTLTLTSDQIPPSYARCFQADCPKADTCARFLAGQHIPPKTTKGEAIYPTARQEGDCKHYKQTRIIHAAYGFGTLFAEVKKKDDTPLRDRIKAYLGGNTTYYRYHHGERLLTPEQQQWIINLFRQRGYTENLHFDGYRDMYDFTSV</sequence>
<gene>
    <name evidence="1" type="ORF">H9791_06105</name>
</gene>
<proteinExistence type="predicted"/>
<name>A0A9E2KGW5_9BACE</name>
<protein>
    <submittedName>
        <fullName evidence="1">Uncharacterized protein</fullName>
    </submittedName>
</protein>
<dbReference type="Proteomes" id="UP000824236">
    <property type="component" value="Unassembled WGS sequence"/>
</dbReference>